<proteinExistence type="predicted"/>
<keyword evidence="2" id="KW-1185">Reference proteome</keyword>
<dbReference type="AlphaFoldDB" id="A0A841HY58"/>
<comment type="caution">
    <text evidence="1">The sequence shown here is derived from an EMBL/GenBank/DDBJ whole genome shotgun (WGS) entry which is preliminary data.</text>
</comment>
<organism evidence="1 2">
    <name type="scientific">Deinobacterium chartae</name>
    <dbReference type="NCBI Taxonomy" id="521158"/>
    <lineage>
        <taxon>Bacteria</taxon>
        <taxon>Thermotogati</taxon>
        <taxon>Deinococcota</taxon>
        <taxon>Deinococci</taxon>
        <taxon>Deinococcales</taxon>
        <taxon>Deinococcaceae</taxon>
        <taxon>Deinobacterium</taxon>
    </lineage>
</organism>
<name>A0A841HY58_9DEIO</name>
<protein>
    <submittedName>
        <fullName evidence="1">Uncharacterized protein</fullName>
    </submittedName>
</protein>
<dbReference type="RefSeq" id="WP_183985668.1">
    <property type="nucleotide sequence ID" value="NZ_JACHHG010000004.1"/>
</dbReference>
<dbReference type="Proteomes" id="UP000569951">
    <property type="component" value="Unassembled WGS sequence"/>
</dbReference>
<evidence type="ECO:0000313" key="1">
    <source>
        <dbReference type="EMBL" id="MBB6097826.1"/>
    </source>
</evidence>
<reference evidence="1 2" key="1">
    <citation type="submission" date="2020-08" db="EMBL/GenBank/DDBJ databases">
        <title>Genomic Encyclopedia of Type Strains, Phase IV (KMG-IV): sequencing the most valuable type-strain genomes for metagenomic binning, comparative biology and taxonomic classification.</title>
        <authorList>
            <person name="Goeker M."/>
        </authorList>
    </citation>
    <scope>NUCLEOTIDE SEQUENCE [LARGE SCALE GENOMIC DNA]</scope>
    <source>
        <strain evidence="1 2">DSM 21458</strain>
    </source>
</reference>
<accession>A0A841HY58</accession>
<sequence length="100" mass="11830">MFGLFRRKPAPPPDPYVKVEDANVFRLRVRTPRFKEVVELRFTKSADIARADEGGYFYRKTVVSPQRFERGEVTVRFDERYRVTEVHGEGVQPIPVKEWE</sequence>
<evidence type="ECO:0000313" key="2">
    <source>
        <dbReference type="Proteomes" id="UP000569951"/>
    </source>
</evidence>
<gene>
    <name evidence="1" type="ORF">HNR42_001249</name>
</gene>
<dbReference type="EMBL" id="JACHHG010000004">
    <property type="protein sequence ID" value="MBB6097826.1"/>
    <property type="molecule type" value="Genomic_DNA"/>
</dbReference>